<feature type="domain" description="SUF system FeS cluster assembly SufBD core" evidence="3">
    <location>
        <begin position="136"/>
        <end position="362"/>
    </location>
</feature>
<dbReference type="EMBL" id="LWLG01000019">
    <property type="protein sequence ID" value="OAQ19940.1"/>
    <property type="molecule type" value="Genomic_DNA"/>
</dbReference>
<dbReference type="GO" id="GO:0016226">
    <property type="term" value="P:iron-sulfur cluster assembly"/>
    <property type="evidence" value="ECO:0007669"/>
    <property type="project" value="InterPro"/>
</dbReference>
<dbReference type="InterPro" id="IPR037284">
    <property type="entry name" value="SUF_FeS_clus_asmbl_SufBD_sf"/>
</dbReference>
<gene>
    <name evidence="4" type="ORF">TDIS_1939</name>
</gene>
<dbReference type="InterPro" id="IPR055346">
    <property type="entry name" value="Fe-S_cluster_assembly_SufBD"/>
</dbReference>
<evidence type="ECO:0000259" key="3">
    <source>
        <dbReference type="Pfam" id="PF01458"/>
    </source>
</evidence>
<dbReference type="Proteomes" id="UP000078390">
    <property type="component" value="Unassembled WGS sequence"/>
</dbReference>
<dbReference type="PANTHER" id="PTHR30508">
    <property type="entry name" value="FES CLUSTER ASSEMBLY PROTEIN SUF"/>
    <property type="match status" value="1"/>
</dbReference>
<dbReference type="SUPFAM" id="SSF101960">
    <property type="entry name" value="Stabilizer of iron transporter SufD"/>
    <property type="match status" value="1"/>
</dbReference>
<feature type="compositionally biased region" description="Basic and acidic residues" evidence="2">
    <location>
        <begin position="1"/>
        <end position="19"/>
    </location>
</feature>
<reference evidence="4 5" key="1">
    <citation type="submission" date="2016-04" db="EMBL/GenBank/DDBJ databases">
        <title>Genome analysis of Thermosulfurimonas dismutans, the first thermophilic sulfur-disproportionating bacterium of the phylum Thermodesulfobacteria.</title>
        <authorList>
            <person name="Mardanov A.V."/>
            <person name="Beletsky A.V."/>
            <person name="Kadnikov V.V."/>
            <person name="Slobodkin A.I."/>
            <person name="Ravin N.V."/>
        </authorList>
    </citation>
    <scope>NUCLEOTIDE SEQUENCE [LARGE SCALE GENOMIC DNA]</scope>
    <source>
        <strain evidence="4 5">S95</strain>
    </source>
</reference>
<evidence type="ECO:0000313" key="4">
    <source>
        <dbReference type="EMBL" id="OAQ19940.1"/>
    </source>
</evidence>
<evidence type="ECO:0000256" key="2">
    <source>
        <dbReference type="SAM" id="MobiDB-lite"/>
    </source>
</evidence>
<dbReference type="AlphaFoldDB" id="A0A179D1L3"/>
<dbReference type="Pfam" id="PF01458">
    <property type="entry name" value="SUFBD_core"/>
    <property type="match status" value="1"/>
</dbReference>
<evidence type="ECO:0000256" key="1">
    <source>
        <dbReference type="ARBA" id="ARBA00043967"/>
    </source>
</evidence>
<organism evidence="4 5">
    <name type="scientific">Thermosulfurimonas dismutans</name>
    <dbReference type="NCBI Taxonomy" id="999894"/>
    <lineage>
        <taxon>Bacteria</taxon>
        <taxon>Pseudomonadati</taxon>
        <taxon>Thermodesulfobacteriota</taxon>
        <taxon>Thermodesulfobacteria</taxon>
        <taxon>Thermodesulfobacteriales</taxon>
        <taxon>Thermodesulfobacteriaceae</taxon>
        <taxon>Thermosulfurimonas</taxon>
    </lineage>
</organism>
<dbReference type="OrthoDB" id="9803529at2"/>
<dbReference type="InterPro" id="IPR000825">
    <property type="entry name" value="SUF_FeS_clus_asmbl_SufBD_core"/>
</dbReference>
<evidence type="ECO:0000313" key="5">
    <source>
        <dbReference type="Proteomes" id="UP000078390"/>
    </source>
</evidence>
<feature type="region of interest" description="Disordered" evidence="2">
    <location>
        <begin position="1"/>
        <end position="25"/>
    </location>
</feature>
<accession>A0A179D1L3</accession>
<name>A0A179D1L3_9BACT</name>
<dbReference type="RefSeq" id="WP_068671678.1">
    <property type="nucleotide sequence ID" value="NZ_LWLG01000019.1"/>
</dbReference>
<protein>
    <submittedName>
        <fullName evidence="4">Iron-sulfur cluster assembly protein SufB</fullName>
    </submittedName>
</protein>
<keyword evidence="5" id="KW-1185">Reference proteome</keyword>
<proteinExistence type="inferred from homology"/>
<comment type="similarity">
    <text evidence="1">Belongs to the iron-sulfur cluster assembly SufBD family.</text>
</comment>
<dbReference type="PANTHER" id="PTHR30508:SF1">
    <property type="entry name" value="UPF0051 PROTEIN ABCI8, CHLOROPLASTIC-RELATED"/>
    <property type="match status" value="1"/>
</dbReference>
<sequence length="389" mass="43253">MPEKNRSLEPKVEEFKSAKEGNIPRSIEEFTPEEWARLKEVGIEPDASREGEFFQADARVVHCRSIPEGLELLPVTEALEKYDWLSDYWWKSVSADKDEYTKATAEDLDDGYFIRVLPGYRLVYPVQTCLYIRTPGVVQKVHNIVIVEEGAELNLITACTTHPGVRSSFHIGVSEFYVKRNAKLTFTMIHNWADETHVRPRTGVIVEEGGTYISTYVTLHQVATIQTMPDCRLVGPGAKATFGSVVAAPKGSYLDLGARVSLEAPETRAEIISRSVSYGGESLARGHLIGKAPEVKAHLECQGLMLSDEGAIKAIPQLDAYYSNVEMSHEAAVGKVAQEEIEYLMARGLSEEEATSLIVQGFLNVRIEGLPEELQKRIDKAIELAREGL</sequence>
<dbReference type="STRING" id="999894.TDIS_1939"/>
<dbReference type="PATRIC" id="fig|999894.6.peg.1937"/>
<comment type="caution">
    <text evidence="4">The sequence shown here is derived from an EMBL/GenBank/DDBJ whole genome shotgun (WGS) entry which is preliminary data.</text>
</comment>